<evidence type="ECO:0008006" key="3">
    <source>
        <dbReference type="Google" id="ProtNLM"/>
    </source>
</evidence>
<dbReference type="AlphaFoldDB" id="A0A101HSD2"/>
<dbReference type="InterPro" id="IPR004027">
    <property type="entry name" value="SEC_C_motif"/>
</dbReference>
<dbReference type="EMBL" id="LGGS01000118">
    <property type="protein sequence ID" value="KUK81944.1"/>
    <property type="molecule type" value="Genomic_DNA"/>
</dbReference>
<dbReference type="Pfam" id="PF02810">
    <property type="entry name" value="SEC-C"/>
    <property type="match status" value="1"/>
</dbReference>
<dbReference type="Proteomes" id="UP000054705">
    <property type="component" value="Unassembled WGS sequence"/>
</dbReference>
<organism evidence="1 2">
    <name type="scientific">Pelotomaculum thermopropionicum</name>
    <dbReference type="NCBI Taxonomy" id="110500"/>
    <lineage>
        <taxon>Bacteria</taxon>
        <taxon>Bacillati</taxon>
        <taxon>Bacillota</taxon>
        <taxon>Clostridia</taxon>
        <taxon>Eubacteriales</taxon>
        <taxon>Desulfotomaculaceae</taxon>
        <taxon>Pelotomaculum</taxon>
    </lineage>
</organism>
<dbReference type="SUPFAM" id="SSF103642">
    <property type="entry name" value="Sec-C motif"/>
    <property type="match status" value="1"/>
</dbReference>
<name>A0A101HSD2_9FIRM</name>
<sequence>MNTHNIGRNAPCPCGSGKKYKKCCLGQPKIAFTNYRGQPAIYGEAAVLAAYKILSQCEAYLSRKNLTVKKGLEILKTLYTLYDNFNRHFSPYYSCARGCNHCCFTNVLVSKIEARYVREFVLCNFSQDAQDRFNKTINRQKAAYLSLVEINFDLSNQTSRNQDRYFAKHIPCPFLADAGDC</sequence>
<reference evidence="2" key="1">
    <citation type="journal article" date="2015" name="MBio">
        <title>Genome-Resolved Metagenomic Analysis Reveals Roles for Candidate Phyla and Other Microbial Community Members in Biogeochemical Transformations in Oil Reservoirs.</title>
        <authorList>
            <person name="Hu P."/>
            <person name="Tom L."/>
            <person name="Singh A."/>
            <person name="Thomas B.C."/>
            <person name="Baker B.J."/>
            <person name="Piceno Y.M."/>
            <person name="Andersen G.L."/>
            <person name="Banfield J.F."/>
        </authorList>
    </citation>
    <scope>NUCLEOTIDE SEQUENCE [LARGE SCALE GENOMIC DNA]</scope>
</reference>
<gene>
    <name evidence="1" type="ORF">XD97_0531</name>
</gene>
<evidence type="ECO:0000313" key="2">
    <source>
        <dbReference type="Proteomes" id="UP000054705"/>
    </source>
</evidence>
<comment type="caution">
    <text evidence="1">The sequence shown here is derived from an EMBL/GenBank/DDBJ whole genome shotgun (WGS) entry which is preliminary data.</text>
</comment>
<evidence type="ECO:0000313" key="1">
    <source>
        <dbReference type="EMBL" id="KUK81944.1"/>
    </source>
</evidence>
<accession>A0A101HSD2</accession>
<feature type="non-terminal residue" evidence="1">
    <location>
        <position position="181"/>
    </location>
</feature>
<dbReference type="Gene3D" id="3.10.450.50">
    <property type="match status" value="1"/>
</dbReference>
<proteinExistence type="predicted"/>
<protein>
    <recommendedName>
        <fullName evidence="3">SEC-C motif domain protein</fullName>
    </recommendedName>
</protein>